<dbReference type="OrthoDB" id="1938855at2759"/>
<evidence type="ECO:0000313" key="13">
    <source>
        <dbReference type="Proteomes" id="UP001152797"/>
    </source>
</evidence>
<evidence type="ECO:0000313" key="11">
    <source>
        <dbReference type="EMBL" id="CAL1125423.1"/>
    </source>
</evidence>
<evidence type="ECO:0000256" key="4">
    <source>
        <dbReference type="ARBA" id="ARBA00022692"/>
    </source>
</evidence>
<dbReference type="Proteomes" id="UP001152797">
    <property type="component" value="Unassembled WGS sequence"/>
</dbReference>
<comment type="subcellular location">
    <subcellularLocation>
        <location evidence="1">Cell membrane</location>
        <topology evidence="1">Multi-pass membrane protein</topology>
    </subcellularLocation>
</comment>
<accession>A0A9P1FDJ4</accession>
<evidence type="ECO:0000256" key="8">
    <source>
        <dbReference type="SAM" id="Phobius"/>
    </source>
</evidence>
<feature type="domain" description="MotA/TolQ/ExbB proton channel" evidence="9">
    <location>
        <begin position="1307"/>
        <end position="1425"/>
    </location>
</feature>
<dbReference type="PROSITE" id="PS50005">
    <property type="entry name" value="TPR"/>
    <property type="match status" value="2"/>
</dbReference>
<dbReference type="SUPFAM" id="SSF81901">
    <property type="entry name" value="HCP-like"/>
    <property type="match status" value="1"/>
</dbReference>
<keyword evidence="7" id="KW-0802">TPR repeat</keyword>
<keyword evidence="6 8" id="KW-0472">Membrane</keyword>
<evidence type="ECO:0000256" key="1">
    <source>
        <dbReference type="ARBA" id="ARBA00004651"/>
    </source>
</evidence>
<evidence type="ECO:0000256" key="7">
    <source>
        <dbReference type="PROSITE-ProRule" id="PRU00339"/>
    </source>
</evidence>
<dbReference type="InterPro" id="IPR050790">
    <property type="entry name" value="ExbB/TolQ_transport"/>
</dbReference>
<evidence type="ECO:0000256" key="3">
    <source>
        <dbReference type="ARBA" id="ARBA00022475"/>
    </source>
</evidence>
<dbReference type="InterPro" id="IPR002898">
    <property type="entry name" value="MotA_ExbB_proton_chnl"/>
</dbReference>
<evidence type="ECO:0000256" key="6">
    <source>
        <dbReference type="ARBA" id="ARBA00023136"/>
    </source>
</evidence>
<feature type="transmembrane region" description="Helical" evidence="8">
    <location>
        <begin position="1351"/>
        <end position="1374"/>
    </location>
</feature>
<keyword evidence="4 8" id="KW-0812">Transmembrane</keyword>
<dbReference type="Pfam" id="PF01618">
    <property type="entry name" value="MotA_ExbB"/>
    <property type="match status" value="1"/>
</dbReference>
<dbReference type="Pfam" id="PF13174">
    <property type="entry name" value="TPR_6"/>
    <property type="match status" value="3"/>
</dbReference>
<evidence type="ECO:0000256" key="2">
    <source>
        <dbReference type="ARBA" id="ARBA00010442"/>
    </source>
</evidence>
<feature type="transmembrane region" description="Helical" evidence="8">
    <location>
        <begin position="1394"/>
        <end position="1414"/>
    </location>
</feature>
<organism evidence="10">
    <name type="scientific">Cladocopium goreaui</name>
    <dbReference type="NCBI Taxonomy" id="2562237"/>
    <lineage>
        <taxon>Eukaryota</taxon>
        <taxon>Sar</taxon>
        <taxon>Alveolata</taxon>
        <taxon>Dinophyceae</taxon>
        <taxon>Suessiales</taxon>
        <taxon>Symbiodiniaceae</taxon>
        <taxon>Cladocopium</taxon>
    </lineage>
</organism>
<evidence type="ECO:0000313" key="10">
    <source>
        <dbReference type="EMBL" id="CAI3972048.1"/>
    </source>
</evidence>
<feature type="transmembrane region" description="Helical" evidence="8">
    <location>
        <begin position="1245"/>
        <end position="1263"/>
    </location>
</feature>
<dbReference type="GO" id="GO:0005886">
    <property type="term" value="C:plasma membrane"/>
    <property type="evidence" value="ECO:0007669"/>
    <property type="project" value="UniProtKB-SubCell"/>
</dbReference>
<dbReference type="Pfam" id="PF13432">
    <property type="entry name" value="TPR_16"/>
    <property type="match status" value="6"/>
</dbReference>
<evidence type="ECO:0000256" key="5">
    <source>
        <dbReference type="ARBA" id="ARBA00022989"/>
    </source>
</evidence>
<dbReference type="PANTHER" id="PTHR30625:SF11">
    <property type="entry name" value="MOTA_TOLQ_EXBB PROTON CHANNEL DOMAIN-CONTAINING PROTEIN"/>
    <property type="match status" value="1"/>
</dbReference>
<dbReference type="GO" id="GO:0017038">
    <property type="term" value="P:protein import"/>
    <property type="evidence" value="ECO:0007669"/>
    <property type="project" value="TreeGrafter"/>
</dbReference>
<dbReference type="SMART" id="SM00028">
    <property type="entry name" value="TPR"/>
    <property type="match status" value="8"/>
</dbReference>
<feature type="repeat" description="TPR" evidence="7">
    <location>
        <begin position="1121"/>
        <end position="1154"/>
    </location>
</feature>
<dbReference type="EMBL" id="CAMXCT010000001">
    <property type="protein sequence ID" value="CAI3972048.1"/>
    <property type="molecule type" value="Genomic_DNA"/>
</dbReference>
<keyword evidence="5 8" id="KW-1133">Transmembrane helix</keyword>
<reference evidence="10" key="1">
    <citation type="submission" date="2022-10" db="EMBL/GenBank/DDBJ databases">
        <authorList>
            <person name="Chen Y."/>
            <person name="Dougan E. K."/>
            <person name="Chan C."/>
            <person name="Rhodes N."/>
            <person name="Thang M."/>
        </authorList>
    </citation>
    <scope>NUCLEOTIDE SEQUENCE</scope>
</reference>
<dbReference type="InterPro" id="IPR011990">
    <property type="entry name" value="TPR-like_helical_dom_sf"/>
</dbReference>
<dbReference type="InterPro" id="IPR019734">
    <property type="entry name" value="TPR_rpt"/>
</dbReference>
<dbReference type="Gene3D" id="1.25.40.10">
    <property type="entry name" value="Tetratricopeptide repeat domain"/>
    <property type="match status" value="8"/>
</dbReference>
<dbReference type="EMBL" id="CAMXCT030000001">
    <property type="protein sequence ID" value="CAL4759360.1"/>
    <property type="molecule type" value="Genomic_DNA"/>
</dbReference>
<evidence type="ECO:0000313" key="12">
    <source>
        <dbReference type="EMBL" id="CAL4759360.1"/>
    </source>
</evidence>
<reference evidence="11" key="2">
    <citation type="submission" date="2024-04" db="EMBL/GenBank/DDBJ databases">
        <authorList>
            <person name="Chen Y."/>
            <person name="Shah S."/>
            <person name="Dougan E. K."/>
            <person name="Thang M."/>
            <person name="Chan C."/>
        </authorList>
    </citation>
    <scope>NUCLEOTIDE SEQUENCE [LARGE SCALE GENOMIC DNA]</scope>
</reference>
<keyword evidence="3" id="KW-1003">Cell membrane</keyword>
<dbReference type="PROSITE" id="PS50293">
    <property type="entry name" value="TPR_REGION"/>
    <property type="match status" value="1"/>
</dbReference>
<name>A0A9P1FDJ4_9DINO</name>
<sequence length="1459" mass="161849">MFAACGLTGCATQYGPAIQTSAIWYPIPVSPFFQDQAEDRFWMAERYERAPVLGPIGADGVAIALDEPSDDEVMRAMPSIEGGIPLFYTQQRDDVKIVKELIDDSIDPPRVYPLVGPAQLHHSRWKCTVYFRETTHVGWPLPYTTVDEDSVEVVYIDRSHLHMVGNVETDSPIMSRLLLALSLAIVWFSPANVLADEADDQYAVAATHYARGQWELASEAFVEFLDGWPDHAHANTAEFFLGEALVQQGEYAQALERFDQALARDPEGRYARQSLFRAGEAAYLLHDYDSAGTRLADFVEQYPDDELNAYALPYLAQIKLEGGDAEEARAQFGTALEMFPAGALASDCRLGLARALAAVGEGDAAAEQYRKLAGDTSSSLADDALFQWAVQLYSDGDYADARQRFGELLERFPQSPLRSKARLGLGWVEYHLEDYAAAERTFRALADEPEIGNEATYWLGLTFKAQEKWQPAADTLREVAQHEASWQVPAQYHAAEALVQLDRANEAGELFQAVAEHADSEWADDAILALAREAFEVNQYEEVDRLAERLASEHADSELIGHVASIRARSLLRRKDYDTAATLLESLPIDVSSDAPQAEDGHEKTIDGWTNRYLLAVAYEEQGKSDEALALIEPLLETSFEDEELLTLQANGHALLARINVERADYSEALSSLRHYLAAEPNGEFAAHAKAQLAICQELLLSTMQQLAEAAFADGDLVWASERFSELSAAGRPERYLMAGLSGLAWCHYENEQYLEAARVFDDLLEQFPTSELAIDASLARGEIFEQQKEPEAALAAYHRIINRDDVDGEQLRKALIRAARLHDDFQQDREAAALYARLAEDYPDDEQRDGILYQWAWVLVETGDEAAGAERFAELRKQYPNSQHYADATLWLARWQYDGGQQQEAARLVEEVVTTDQPVANLDQALYLQGQIAAAAGQWKQVGTSFQRLVKEVPESPLRLEAEYWLAESSFHLANNNPSDAAAFEEAQARFNDLAEAIEGQQEPWMAMVSLRRTQLAAHQNEWATVLEIAETIPEQFPNFAQQYEVDYLVGRALASQALFEEARQAYLRVLRSKSGGKTETAAISQWMIGETYFHQKSYAIALREYLRLEILFAFPTWQSAALLQAGKCHELLGEWDNATEAYRRILKEYPNTEFADERNPVMKSSRLRHDSCRGRLIAVGCFLALAFAVTVAHAQNTLVGPGGDRIPVASQEVADATTAGQGGAASEAQIPTKNLFDIVRDGGWLMVPILACSFILVIFVLERAISLRRGRVIPRPFVKRFMHQLSEGHLDREEAIQLCEESGAPVAKVFAAAVKKWGRSSVEVEQAILDTGERVANELRRYLRVINGVATLCPLLGLLGTVVGMISAFNSIATSQAMGRPELLANGISEALITTAAGMTVAIPALTFYLFFVSRVDQLIIEIDALGQDVVAVVSADGTQGTKATRSKPARQTREAA</sequence>
<comment type="caution">
    <text evidence="10">The sequence shown here is derived from an EMBL/GenBank/DDBJ whole genome shotgun (WGS) entry which is preliminary data.</text>
</comment>
<protein>
    <submittedName>
        <fullName evidence="12">Biopolymer transport protein ExbB homolog</fullName>
    </submittedName>
</protein>
<evidence type="ECO:0000259" key="9">
    <source>
        <dbReference type="Pfam" id="PF01618"/>
    </source>
</evidence>
<proteinExistence type="inferred from homology"/>
<dbReference type="PANTHER" id="PTHR30625">
    <property type="entry name" value="PROTEIN TOLQ"/>
    <property type="match status" value="1"/>
</dbReference>
<keyword evidence="13" id="KW-1185">Reference proteome</keyword>
<feature type="repeat" description="TPR" evidence="7">
    <location>
        <begin position="235"/>
        <end position="268"/>
    </location>
</feature>
<dbReference type="SUPFAM" id="SSF48452">
    <property type="entry name" value="TPR-like"/>
    <property type="match status" value="5"/>
</dbReference>
<dbReference type="EMBL" id="CAMXCT020000001">
    <property type="protein sequence ID" value="CAL1125423.1"/>
    <property type="molecule type" value="Genomic_DNA"/>
</dbReference>
<gene>
    <name evidence="10" type="ORF">C1SCF055_LOCUS638</name>
</gene>
<comment type="similarity">
    <text evidence="2">Belongs to the ExbB/TolQ family.</text>
</comment>